<dbReference type="SUPFAM" id="SSF56112">
    <property type="entry name" value="Protein kinase-like (PK-like)"/>
    <property type="match status" value="1"/>
</dbReference>
<dbReference type="InterPro" id="IPR011009">
    <property type="entry name" value="Kinase-like_dom_sf"/>
</dbReference>
<evidence type="ECO:0000313" key="2">
    <source>
        <dbReference type="EMBL" id="QBY56480.1"/>
    </source>
</evidence>
<organism evidence="2 3">
    <name type="scientific">Cupriavidus oxalaticus</name>
    <dbReference type="NCBI Taxonomy" id="96344"/>
    <lineage>
        <taxon>Bacteria</taxon>
        <taxon>Pseudomonadati</taxon>
        <taxon>Pseudomonadota</taxon>
        <taxon>Betaproteobacteria</taxon>
        <taxon>Burkholderiales</taxon>
        <taxon>Burkholderiaceae</taxon>
        <taxon>Cupriavidus</taxon>
    </lineage>
</organism>
<dbReference type="InterPro" id="IPR041726">
    <property type="entry name" value="ACAD10_11_N"/>
</dbReference>
<name>A0A4P7LJZ1_9BURK</name>
<dbReference type="Gene3D" id="3.30.200.20">
    <property type="entry name" value="Phosphorylase Kinase, domain 1"/>
    <property type="match status" value="1"/>
</dbReference>
<evidence type="ECO:0000259" key="1">
    <source>
        <dbReference type="Pfam" id="PF01636"/>
    </source>
</evidence>
<dbReference type="Proteomes" id="UP000295294">
    <property type="component" value="Plasmid unnamed4"/>
</dbReference>
<sequence>MQADTELAGFRPRSQSVPLDWARLRRYLAGLGHQLDLSEMPRQFAGGLANLNYLIRLDGQPCVLRRPPPGPLPPGANDMAREHRVLSSRLWLRFPQAPRSLLYCVDPDVLGAHFLVMEYRPGLTIGADLPQWLDSRVAGPRLARTLVDLLVQLHGTDAAEVGLDHLGKPEGFLSRAIEGWTRRAEALGGAAPRIAVRELSQWLRAHCPPDARPTLLHCDFKLDNIVLDPETLRPRAVLDWDMATRGHPLFDLATLLSYWTEPGDPEAVRELRQMPTTAPGFPSRAEVVEAYRRSTGCDLSDLPFHRVLAMFKLGVVFLQLHARYLAGATTEPRYARFGHIGQSILDFTHDIARGRAS</sequence>
<keyword evidence="2" id="KW-0808">Transferase</keyword>
<dbReference type="GO" id="GO:0016740">
    <property type="term" value="F:transferase activity"/>
    <property type="evidence" value="ECO:0007669"/>
    <property type="project" value="UniProtKB-KW"/>
</dbReference>
<protein>
    <submittedName>
        <fullName evidence="2">Phosphotransferase family protein</fullName>
    </submittedName>
</protein>
<dbReference type="KEGG" id="cox:E0W60_34950"/>
<dbReference type="InterPro" id="IPR002575">
    <property type="entry name" value="Aminoglycoside_PTrfase"/>
</dbReference>
<dbReference type="Gene3D" id="3.90.1200.10">
    <property type="match status" value="1"/>
</dbReference>
<dbReference type="InterPro" id="IPR052898">
    <property type="entry name" value="ACAD10-like"/>
</dbReference>
<feature type="domain" description="Aminoglycoside phosphotransferase" evidence="1">
    <location>
        <begin position="42"/>
        <end position="282"/>
    </location>
</feature>
<geneLocation type="plasmid" evidence="2">
    <name>unnamed4</name>
</geneLocation>
<evidence type="ECO:0000313" key="3">
    <source>
        <dbReference type="Proteomes" id="UP000295294"/>
    </source>
</evidence>
<dbReference type="CDD" id="cd05154">
    <property type="entry name" value="ACAD10_11_N-like"/>
    <property type="match status" value="1"/>
</dbReference>
<reference evidence="2 3" key="1">
    <citation type="submission" date="2019-03" db="EMBL/GenBank/DDBJ databases">
        <title>Efficiently degradation of phenoxyalkanoic acid herbicides by Cupriavidus oxalaticus strain X32.</title>
        <authorList>
            <person name="Sheng X."/>
        </authorList>
    </citation>
    <scope>NUCLEOTIDE SEQUENCE [LARGE SCALE GENOMIC DNA]</scope>
    <source>
        <strain evidence="2 3">X32</strain>
        <plasmid evidence="2 3">unnamed4</plasmid>
    </source>
</reference>
<dbReference type="Pfam" id="PF01636">
    <property type="entry name" value="APH"/>
    <property type="match status" value="1"/>
</dbReference>
<proteinExistence type="predicted"/>
<accession>A0A4P7LJZ1</accession>
<dbReference type="PANTHER" id="PTHR47829:SF1">
    <property type="entry name" value="HAD FAMILY PHOSPHATASE"/>
    <property type="match status" value="1"/>
</dbReference>
<dbReference type="PANTHER" id="PTHR47829">
    <property type="entry name" value="HYDROLASE, PUTATIVE (AFU_ORTHOLOGUE AFUA_1G12880)-RELATED"/>
    <property type="match status" value="1"/>
</dbReference>
<dbReference type="OrthoDB" id="3806873at2"/>
<dbReference type="EMBL" id="CP038639">
    <property type="protein sequence ID" value="QBY56480.1"/>
    <property type="molecule type" value="Genomic_DNA"/>
</dbReference>
<gene>
    <name evidence="2" type="ORF">E0W60_34950</name>
</gene>
<dbReference type="AlphaFoldDB" id="A0A4P7LJZ1"/>
<keyword evidence="2" id="KW-0614">Plasmid</keyword>
<dbReference type="RefSeq" id="WP_135707733.1">
    <property type="nucleotide sequence ID" value="NZ_CP038639.1"/>
</dbReference>